<reference evidence="3" key="1">
    <citation type="submission" date="2025-08" db="UniProtKB">
        <authorList>
            <consortium name="RefSeq"/>
        </authorList>
    </citation>
    <scope>IDENTIFICATION</scope>
</reference>
<keyword evidence="1" id="KW-0472">Membrane</keyword>
<dbReference type="OrthoDB" id="7489104at2759"/>
<proteinExistence type="predicted"/>
<evidence type="ECO:0000313" key="2">
    <source>
        <dbReference type="Proteomes" id="UP000322000"/>
    </source>
</evidence>
<gene>
    <name evidence="3" type="primary">LOC113499584</name>
</gene>
<dbReference type="RefSeq" id="XP_026735896.1">
    <property type="nucleotide sequence ID" value="XM_026880095.1"/>
</dbReference>
<dbReference type="KEGG" id="tnl:113499584"/>
<evidence type="ECO:0000313" key="3">
    <source>
        <dbReference type="RefSeq" id="XP_026735896.1"/>
    </source>
</evidence>
<feature type="transmembrane region" description="Helical" evidence="1">
    <location>
        <begin position="223"/>
        <end position="247"/>
    </location>
</feature>
<dbReference type="AlphaFoldDB" id="A0A7E5W6N9"/>
<feature type="transmembrane region" description="Helical" evidence="1">
    <location>
        <begin position="38"/>
        <end position="55"/>
    </location>
</feature>
<protein>
    <submittedName>
        <fullName evidence="3">Uncharacterized protein LOC113499584</fullName>
    </submittedName>
</protein>
<feature type="transmembrane region" description="Helical" evidence="1">
    <location>
        <begin position="67"/>
        <end position="84"/>
    </location>
</feature>
<organism evidence="2 3">
    <name type="scientific">Trichoplusia ni</name>
    <name type="common">Cabbage looper</name>
    <dbReference type="NCBI Taxonomy" id="7111"/>
    <lineage>
        <taxon>Eukaryota</taxon>
        <taxon>Metazoa</taxon>
        <taxon>Ecdysozoa</taxon>
        <taxon>Arthropoda</taxon>
        <taxon>Hexapoda</taxon>
        <taxon>Insecta</taxon>
        <taxon>Pterygota</taxon>
        <taxon>Neoptera</taxon>
        <taxon>Endopterygota</taxon>
        <taxon>Lepidoptera</taxon>
        <taxon>Glossata</taxon>
        <taxon>Ditrysia</taxon>
        <taxon>Noctuoidea</taxon>
        <taxon>Noctuidae</taxon>
        <taxon>Plusiinae</taxon>
        <taxon>Trichoplusia</taxon>
    </lineage>
</organism>
<keyword evidence="1" id="KW-0812">Transmembrane</keyword>
<feature type="transmembrane region" description="Helical" evidence="1">
    <location>
        <begin position="267"/>
        <end position="291"/>
    </location>
</feature>
<keyword evidence="1" id="KW-1133">Transmembrane helix</keyword>
<dbReference type="InParanoid" id="A0A7E5W6N9"/>
<keyword evidence="2" id="KW-1185">Reference proteome</keyword>
<dbReference type="GeneID" id="113499584"/>
<dbReference type="Proteomes" id="UP000322000">
    <property type="component" value="Chromosome 12"/>
</dbReference>
<feature type="transmembrane region" description="Helical" evidence="1">
    <location>
        <begin position="154"/>
        <end position="176"/>
    </location>
</feature>
<name>A0A7E5W6N9_TRINI</name>
<sequence length="341" mass="40648">MIEKEKLVCNITHIMFCRQLLGFLQDYSSRKIRIITKLYSIILVSALIITKSIRLQAIEKYNKHTDWTLLLIECFFYSTVAYQTKDGYIYRYYKQLRYVDSLPGAERVFKRLEYFLKYYLFFTLVNKLAFDLLYCKFFGQKCYKDGYYDVITNVLMYICIDVGRFSFALIFCLLYCRAKLLVMSLENLNLDDMPQNRYAIAKYVQMYESLLDSLRSVDNPMKLMVSIFQFGYFTASFVIVSVTTSSLRFVIELAYRLNKLKFNGPEIWSLVFSVLYVLRPIIFWTIPSVALDLTTDNINKIKIICIEKKVLCSSKYFKVIYIPQMNNFRLVNKWNFFFLFF</sequence>
<evidence type="ECO:0000256" key="1">
    <source>
        <dbReference type="SAM" id="Phobius"/>
    </source>
</evidence>
<accession>A0A7E5W6N9</accession>
<feature type="transmembrane region" description="Helical" evidence="1">
    <location>
        <begin position="116"/>
        <end position="134"/>
    </location>
</feature>